<evidence type="ECO:0000256" key="2">
    <source>
        <dbReference type="ARBA" id="ARBA00022692"/>
    </source>
</evidence>
<feature type="transmembrane region" description="Helical" evidence="5">
    <location>
        <begin position="102"/>
        <end position="120"/>
    </location>
</feature>
<dbReference type="InterPro" id="IPR036259">
    <property type="entry name" value="MFS_trans_sf"/>
</dbReference>
<evidence type="ECO:0000256" key="5">
    <source>
        <dbReference type="SAM" id="Phobius"/>
    </source>
</evidence>
<name>A0A6J7AIE1_9ZZZZ</name>
<evidence type="ECO:0000256" key="4">
    <source>
        <dbReference type="ARBA" id="ARBA00023136"/>
    </source>
</evidence>
<proteinExistence type="predicted"/>
<sequence>MSASTASLRPRTDLTSWCGVPRSPSRAASVQSNRKTGDWLAVEQTPTSPTLAAVPVPTGHPQRWLILGILCVCLVLVVASASSLNIAIPQIQKTLGATQTQIQWIVDAYALVFAGLLLPARAIGDRIDRAELQQP</sequence>
<organism evidence="6">
    <name type="scientific">freshwater metagenome</name>
    <dbReference type="NCBI Taxonomy" id="449393"/>
    <lineage>
        <taxon>unclassified sequences</taxon>
        <taxon>metagenomes</taxon>
        <taxon>ecological metagenomes</taxon>
    </lineage>
</organism>
<dbReference type="AlphaFoldDB" id="A0A6J7AIE1"/>
<gene>
    <name evidence="6" type="ORF">UFOPK3139_01641</name>
</gene>
<keyword evidence="3 5" id="KW-1133">Transmembrane helix</keyword>
<accession>A0A6J7AIE1</accession>
<dbReference type="PANTHER" id="PTHR42718">
    <property type="entry name" value="MAJOR FACILITATOR SUPERFAMILY MULTIDRUG TRANSPORTER MFSC"/>
    <property type="match status" value="1"/>
</dbReference>
<feature type="transmembrane region" description="Helical" evidence="5">
    <location>
        <begin position="64"/>
        <end position="82"/>
    </location>
</feature>
<evidence type="ECO:0000256" key="1">
    <source>
        <dbReference type="ARBA" id="ARBA00004141"/>
    </source>
</evidence>
<dbReference type="PANTHER" id="PTHR42718:SF42">
    <property type="entry name" value="EXPORT PROTEIN"/>
    <property type="match status" value="1"/>
</dbReference>
<protein>
    <submittedName>
        <fullName evidence="6">Unannotated protein</fullName>
    </submittedName>
</protein>
<keyword evidence="4 5" id="KW-0472">Membrane</keyword>
<dbReference type="EMBL" id="CAFABA010000065">
    <property type="protein sequence ID" value="CAB4832370.1"/>
    <property type="molecule type" value="Genomic_DNA"/>
</dbReference>
<dbReference type="Gene3D" id="1.20.1250.20">
    <property type="entry name" value="MFS general substrate transporter like domains"/>
    <property type="match status" value="1"/>
</dbReference>
<dbReference type="GO" id="GO:0016020">
    <property type="term" value="C:membrane"/>
    <property type="evidence" value="ECO:0007669"/>
    <property type="project" value="UniProtKB-SubCell"/>
</dbReference>
<comment type="subcellular location">
    <subcellularLocation>
        <location evidence="1">Membrane</location>
        <topology evidence="1">Multi-pass membrane protein</topology>
    </subcellularLocation>
</comment>
<keyword evidence="2 5" id="KW-0812">Transmembrane</keyword>
<evidence type="ECO:0000256" key="3">
    <source>
        <dbReference type="ARBA" id="ARBA00022989"/>
    </source>
</evidence>
<dbReference type="SUPFAM" id="SSF103473">
    <property type="entry name" value="MFS general substrate transporter"/>
    <property type="match status" value="1"/>
</dbReference>
<reference evidence="6" key="1">
    <citation type="submission" date="2020-05" db="EMBL/GenBank/DDBJ databases">
        <authorList>
            <person name="Chiriac C."/>
            <person name="Salcher M."/>
            <person name="Ghai R."/>
            <person name="Kavagutti S V."/>
        </authorList>
    </citation>
    <scope>NUCLEOTIDE SEQUENCE</scope>
</reference>
<evidence type="ECO:0000313" key="6">
    <source>
        <dbReference type="EMBL" id="CAB4832370.1"/>
    </source>
</evidence>